<organism evidence="1 2">
    <name type="scientific">Serendipita indica (strain DSM 11827)</name>
    <name type="common">Root endophyte fungus</name>
    <name type="synonym">Piriformospora indica</name>
    <dbReference type="NCBI Taxonomy" id="1109443"/>
    <lineage>
        <taxon>Eukaryota</taxon>
        <taxon>Fungi</taxon>
        <taxon>Dikarya</taxon>
        <taxon>Basidiomycota</taxon>
        <taxon>Agaricomycotina</taxon>
        <taxon>Agaricomycetes</taxon>
        <taxon>Sebacinales</taxon>
        <taxon>Serendipitaceae</taxon>
        <taxon>Serendipita</taxon>
    </lineage>
</organism>
<name>G4TSX1_SERID</name>
<evidence type="ECO:0000313" key="1">
    <source>
        <dbReference type="EMBL" id="CCA74414.1"/>
    </source>
</evidence>
<dbReference type="HOGENOM" id="CLU_1806951_0_0_1"/>
<protein>
    <submittedName>
        <fullName evidence="1">Uncharacterized protein</fullName>
    </submittedName>
</protein>
<dbReference type="InParanoid" id="G4TSX1"/>
<accession>G4TSX1</accession>
<reference evidence="1 2" key="1">
    <citation type="journal article" date="2011" name="PLoS Pathog.">
        <title>Endophytic Life Strategies Decoded by Genome and Transcriptome Analyses of the Mutualistic Root Symbiont Piriformospora indica.</title>
        <authorList>
            <person name="Zuccaro A."/>
            <person name="Lahrmann U."/>
            <person name="Guldener U."/>
            <person name="Langen G."/>
            <person name="Pfiffi S."/>
            <person name="Biedenkopf D."/>
            <person name="Wong P."/>
            <person name="Samans B."/>
            <person name="Grimm C."/>
            <person name="Basiewicz M."/>
            <person name="Murat C."/>
            <person name="Martin F."/>
            <person name="Kogel K.H."/>
        </authorList>
    </citation>
    <scope>NUCLEOTIDE SEQUENCE [LARGE SCALE GENOMIC DNA]</scope>
    <source>
        <strain evidence="1 2">DSM 11827</strain>
    </source>
</reference>
<evidence type="ECO:0000313" key="2">
    <source>
        <dbReference type="Proteomes" id="UP000007148"/>
    </source>
</evidence>
<dbReference type="AlphaFoldDB" id="G4TSX1"/>
<comment type="caution">
    <text evidence="1">The sequence shown here is derived from an EMBL/GenBank/DDBJ whole genome shotgun (WGS) entry which is preliminary data.</text>
</comment>
<dbReference type="EMBL" id="CAFZ01000310">
    <property type="protein sequence ID" value="CCA74414.1"/>
    <property type="molecule type" value="Genomic_DNA"/>
</dbReference>
<gene>
    <name evidence="1" type="ORF">PIIN_08366</name>
</gene>
<dbReference type="Proteomes" id="UP000007148">
    <property type="component" value="Unassembled WGS sequence"/>
</dbReference>
<keyword evidence="2" id="KW-1185">Reference proteome</keyword>
<proteinExistence type="predicted"/>
<sequence length="143" mass="15921">MQSENNIGSSIPLRDSIEAVWWAMYGRRLHTVVSFKLISQRYRLGLLAQRDADTDSAHAFQSIASEPTATYGCLLDRKRSLDAESDADSGQAIEYAHASTLLLLRKEAHSTLWLPFPVANSFDGTFSQTALHMYGVNDGKHPH</sequence>